<dbReference type="InterPro" id="IPR025875">
    <property type="entry name" value="Leu-rich_rpt_4"/>
</dbReference>
<comment type="subcellular location">
    <subcellularLocation>
        <location evidence="1">Nucleus</location>
    </subcellularLocation>
</comment>
<evidence type="ECO:0000256" key="3">
    <source>
        <dbReference type="ARBA" id="ARBA00022737"/>
    </source>
</evidence>
<dbReference type="FunFam" id="3.80.10.10:FF:000446">
    <property type="entry name" value="Protein phosphatase 1 regulatory subunit SDS22"/>
    <property type="match status" value="1"/>
</dbReference>
<dbReference type="Pfam" id="PF12799">
    <property type="entry name" value="LRR_4"/>
    <property type="match status" value="1"/>
</dbReference>
<dbReference type="GO" id="GO:0005634">
    <property type="term" value="C:nucleus"/>
    <property type="evidence" value="ECO:0007669"/>
    <property type="project" value="UniProtKB-SubCell"/>
</dbReference>
<dbReference type="PANTHER" id="PTHR46652:SF3">
    <property type="entry name" value="LEUCINE-RICH REPEAT-CONTAINING PROTEIN 9"/>
    <property type="match status" value="1"/>
</dbReference>
<dbReference type="Pfam" id="PF00560">
    <property type="entry name" value="LRR_1"/>
    <property type="match status" value="1"/>
</dbReference>
<accession>A0A8J5URA3</accession>
<keyword evidence="2" id="KW-0433">Leucine-rich repeat</keyword>
<protein>
    <submittedName>
        <fullName evidence="7">Sds22</fullName>
    </submittedName>
</protein>
<keyword evidence="8" id="KW-1185">Reference proteome</keyword>
<organism evidence="7 8">
    <name type="scientific">[Candida] subhashii</name>
    <dbReference type="NCBI Taxonomy" id="561895"/>
    <lineage>
        <taxon>Eukaryota</taxon>
        <taxon>Fungi</taxon>
        <taxon>Dikarya</taxon>
        <taxon>Ascomycota</taxon>
        <taxon>Saccharomycotina</taxon>
        <taxon>Pichiomycetes</taxon>
        <taxon>Debaryomycetaceae</taxon>
        <taxon>Spathaspora</taxon>
    </lineage>
</organism>
<dbReference type="InterPro" id="IPR050836">
    <property type="entry name" value="SDS22/Internalin_LRR"/>
</dbReference>
<comment type="similarity">
    <text evidence="5">Belongs to the SDS22 family.</text>
</comment>
<reference evidence="7 8" key="1">
    <citation type="journal article" date="2021" name="DNA Res.">
        <title>Genome analysis of Candida subhashii reveals its hybrid nature and dual mitochondrial genome conformations.</title>
        <authorList>
            <person name="Mixao V."/>
            <person name="Hegedusova E."/>
            <person name="Saus E."/>
            <person name="Pryszcz L.P."/>
            <person name="Cillingova A."/>
            <person name="Nosek J."/>
            <person name="Gabaldon T."/>
        </authorList>
    </citation>
    <scope>NUCLEOTIDE SEQUENCE [LARGE SCALE GENOMIC DNA]</scope>
    <source>
        <strain evidence="7 8">CBS 10753</strain>
    </source>
</reference>
<proteinExistence type="inferred from homology"/>
<gene>
    <name evidence="7" type="ORF">J8A68_001059</name>
</gene>
<evidence type="ECO:0000256" key="6">
    <source>
        <dbReference type="SAM" id="MobiDB-lite"/>
    </source>
</evidence>
<dbReference type="PROSITE" id="PS51450">
    <property type="entry name" value="LRR"/>
    <property type="match status" value="8"/>
</dbReference>
<evidence type="ECO:0000313" key="8">
    <source>
        <dbReference type="Proteomes" id="UP000694255"/>
    </source>
</evidence>
<evidence type="ECO:0000313" key="7">
    <source>
        <dbReference type="EMBL" id="KAG7665371.1"/>
    </source>
</evidence>
<keyword evidence="4" id="KW-0539">Nucleus</keyword>
<evidence type="ECO:0000256" key="1">
    <source>
        <dbReference type="ARBA" id="ARBA00004123"/>
    </source>
</evidence>
<name>A0A8J5URA3_9ASCO</name>
<dbReference type="GeneID" id="73467860"/>
<evidence type="ECO:0000256" key="2">
    <source>
        <dbReference type="ARBA" id="ARBA00022614"/>
    </source>
</evidence>
<dbReference type="OrthoDB" id="266138at2759"/>
<keyword evidence="3" id="KW-0677">Repeat</keyword>
<dbReference type="AlphaFoldDB" id="A0A8J5URA3"/>
<dbReference type="InterPro" id="IPR001611">
    <property type="entry name" value="Leu-rich_rpt"/>
</dbReference>
<sequence>MSVEGKSQDAEQIPESSQLTLPEEPILSHTEDEGDDDEEDEHENDAVQYPGTVLPDLRKDEIEADQELTVGYDDDSEYIDLIHLKIGSIEDLNLGRFKQLISLCLRQNLITSIVGVKELPDTLEELDLYDNRINHISSAIKHLTKLKNLDFSFNRIKNIKNLETLVEVENLYFVQNKIHEIRNLETLVNLKNLELGGNKIRVIENLDYNTKIEQLWLGKNKIHKFENLDHLVNLRVLSIQSNRITKIENLDKLVNLEELYLSHNGIEKIENLDNNLKLQVLDITSNKISKLENLSHLRELTDFWCSYNQVASFEEIGQELGKLEQLDTVYFEGNPVQTQNPSAYRRKLKLYLGDSLSKIDATYIHS</sequence>
<evidence type="ECO:0000256" key="5">
    <source>
        <dbReference type="ARBA" id="ARBA00023460"/>
    </source>
</evidence>
<dbReference type="SMART" id="SM00365">
    <property type="entry name" value="LRR_SD22"/>
    <property type="match status" value="10"/>
</dbReference>
<evidence type="ECO:0000256" key="4">
    <source>
        <dbReference type="ARBA" id="ARBA00023242"/>
    </source>
</evidence>
<dbReference type="InterPro" id="IPR003591">
    <property type="entry name" value="Leu-rich_rpt_typical-subtyp"/>
</dbReference>
<comment type="caution">
    <text evidence="7">The sequence shown here is derived from an EMBL/GenBank/DDBJ whole genome shotgun (WGS) entry which is preliminary data.</text>
</comment>
<feature type="compositionally biased region" description="Acidic residues" evidence="6">
    <location>
        <begin position="32"/>
        <end position="43"/>
    </location>
</feature>
<dbReference type="FunFam" id="3.80.10.10:FF:000055">
    <property type="entry name" value="Protein phosphatase 1 regulatory subunit 7"/>
    <property type="match status" value="1"/>
</dbReference>
<dbReference type="EMBL" id="JAGSYN010000050">
    <property type="protein sequence ID" value="KAG7665371.1"/>
    <property type="molecule type" value="Genomic_DNA"/>
</dbReference>
<dbReference type="RefSeq" id="XP_049265603.1">
    <property type="nucleotide sequence ID" value="XM_049404672.1"/>
</dbReference>
<dbReference type="Proteomes" id="UP000694255">
    <property type="component" value="Unassembled WGS sequence"/>
</dbReference>
<dbReference type="SMART" id="SM00369">
    <property type="entry name" value="LRR_TYP"/>
    <property type="match status" value="5"/>
</dbReference>
<dbReference type="PANTHER" id="PTHR46652">
    <property type="entry name" value="LEUCINE-RICH REPEAT AND IQ DOMAIN-CONTAINING PROTEIN 1-RELATED"/>
    <property type="match status" value="1"/>
</dbReference>
<feature type="region of interest" description="Disordered" evidence="6">
    <location>
        <begin position="1"/>
        <end position="54"/>
    </location>
</feature>